<dbReference type="GO" id="GO:0005829">
    <property type="term" value="C:cytosol"/>
    <property type="evidence" value="ECO:0007669"/>
    <property type="project" value="TreeGrafter"/>
</dbReference>
<dbReference type="GO" id="GO:0046872">
    <property type="term" value="F:metal ion binding"/>
    <property type="evidence" value="ECO:0007669"/>
    <property type="project" value="UniProtKB-KW"/>
</dbReference>
<evidence type="ECO:0000256" key="9">
    <source>
        <dbReference type="ARBA" id="ARBA00022842"/>
    </source>
</evidence>
<evidence type="ECO:0000256" key="2">
    <source>
        <dbReference type="ARBA" id="ARBA00001946"/>
    </source>
</evidence>
<evidence type="ECO:0000313" key="15">
    <source>
        <dbReference type="Proteomes" id="UP000010809"/>
    </source>
</evidence>
<comment type="function">
    <text evidence="12">Catalyzes the condensation of para-aminobenzoate (pABA) with 6-hydroxymethyl-7,8-dihydropterin diphosphate (DHPt-PP) to form 7,8-dihydropteroate (H2Pte), the immediate precursor of folate derivatives.</text>
</comment>
<evidence type="ECO:0000256" key="10">
    <source>
        <dbReference type="ARBA" id="ARBA00022909"/>
    </source>
</evidence>
<dbReference type="PROSITE" id="PS50972">
    <property type="entry name" value="PTERIN_BINDING"/>
    <property type="match status" value="1"/>
</dbReference>
<dbReference type="GO" id="GO:0046656">
    <property type="term" value="P:folic acid biosynthetic process"/>
    <property type="evidence" value="ECO:0007669"/>
    <property type="project" value="UniProtKB-KW"/>
</dbReference>
<dbReference type="InterPro" id="IPR000489">
    <property type="entry name" value="Pterin-binding_dom"/>
</dbReference>
<keyword evidence="7 12" id="KW-0808">Transferase</keyword>
<accession>L0E0J6</accession>
<comment type="catalytic activity">
    <reaction evidence="1">
        <text>(7,8-dihydropterin-6-yl)methyl diphosphate + 4-aminobenzoate = 7,8-dihydropteroate + diphosphate</text>
        <dbReference type="Rhea" id="RHEA:19949"/>
        <dbReference type="ChEBI" id="CHEBI:17836"/>
        <dbReference type="ChEBI" id="CHEBI:17839"/>
        <dbReference type="ChEBI" id="CHEBI:33019"/>
        <dbReference type="ChEBI" id="CHEBI:72950"/>
        <dbReference type="EC" id="2.5.1.15"/>
    </reaction>
</comment>
<comment type="pathway">
    <text evidence="3 12">Cofactor biosynthesis; tetrahydrofolate biosynthesis; 7,8-dihydrofolate from 2-amino-4-hydroxy-6-hydroxymethyl-7,8-dihydropteridine diphosphate and 4-aminobenzoate: step 1/2.</text>
</comment>
<evidence type="ECO:0000256" key="6">
    <source>
        <dbReference type="ARBA" id="ARBA00016919"/>
    </source>
</evidence>
<evidence type="ECO:0000256" key="5">
    <source>
        <dbReference type="ARBA" id="ARBA00012458"/>
    </source>
</evidence>
<name>L0E0J6_THIND</name>
<organism evidence="14 15">
    <name type="scientific">Thioalkalivibrio nitratireducens (strain DSM 14787 / UNIQEM 213 / ALEN2)</name>
    <dbReference type="NCBI Taxonomy" id="1255043"/>
    <lineage>
        <taxon>Bacteria</taxon>
        <taxon>Pseudomonadati</taxon>
        <taxon>Pseudomonadota</taxon>
        <taxon>Gammaproteobacteria</taxon>
        <taxon>Chromatiales</taxon>
        <taxon>Ectothiorhodospiraceae</taxon>
        <taxon>Thioalkalivibrio</taxon>
    </lineage>
</organism>
<evidence type="ECO:0000256" key="1">
    <source>
        <dbReference type="ARBA" id="ARBA00000012"/>
    </source>
</evidence>
<dbReference type="Proteomes" id="UP000010809">
    <property type="component" value="Chromosome"/>
</dbReference>
<reference evidence="14" key="1">
    <citation type="submission" date="2015-12" db="EMBL/GenBank/DDBJ databases">
        <authorList>
            <person name="Tikhonova T.V."/>
            <person name="Pavlov A.R."/>
            <person name="Beletsky A.V."/>
            <person name="Mardanov A.V."/>
            <person name="Sorokin D.Y."/>
            <person name="Ravin N.V."/>
            <person name="Popov V.O."/>
        </authorList>
    </citation>
    <scope>NUCLEOTIDE SEQUENCE</scope>
    <source>
        <strain evidence="14">DSM 14787</strain>
    </source>
</reference>
<dbReference type="CDD" id="cd00739">
    <property type="entry name" value="DHPS"/>
    <property type="match status" value="1"/>
</dbReference>
<keyword evidence="9 12" id="KW-0460">Magnesium</keyword>
<protein>
    <recommendedName>
        <fullName evidence="6 12">Dihydropteroate synthase</fullName>
        <shortName evidence="12">DHPS</shortName>
        <ecNumber evidence="5 12">2.5.1.15</ecNumber>
    </recommendedName>
    <alternativeName>
        <fullName evidence="11 12">Dihydropteroate pyrophosphorylase</fullName>
    </alternativeName>
</protein>
<comment type="similarity">
    <text evidence="4 12">Belongs to the DHPS family.</text>
</comment>
<dbReference type="HOGENOM" id="CLU_008023_0_2_6"/>
<dbReference type="FunFam" id="3.20.20.20:FF:000006">
    <property type="entry name" value="Dihydropteroate synthase"/>
    <property type="match status" value="1"/>
</dbReference>
<dbReference type="PATRIC" id="fig|1255043.3.peg.3158"/>
<dbReference type="UniPathway" id="UPA00077">
    <property type="reaction ID" value="UER00156"/>
</dbReference>
<dbReference type="NCBIfam" id="TIGR01496">
    <property type="entry name" value="DHPS"/>
    <property type="match status" value="1"/>
</dbReference>
<sequence>MRFHYHRAMPDLLTLDCAGRPLCLDRPRIMGVLNVTPDSFSDGGRFHEPETAVAHARAMVDAGADIIDVGGESTRPGSEPVSVEEELRRVIPVLTALRAELAVPLSIDTSKPEVMRSAVAAGAGLINDVNGLRAPGALPAAAESGAAICVMHMQGTPRSMQREPRYHDVVGEVRAFLAERASTLRGTGVPASRIVLDPGFGFGKTLEHNVALFRGLPELMSLGYPVLVGVSRKSMLGAILGGRPVGGRIMGSAVAAALAAGYGAQIVRVHDVAATADALAVQVALGRTMGRPTTGER</sequence>
<dbReference type="eggNOG" id="COG0294">
    <property type="taxonomic scope" value="Bacteria"/>
</dbReference>
<dbReference type="AlphaFoldDB" id="L0E0J6"/>
<dbReference type="EC" id="2.5.1.15" evidence="5 12"/>
<dbReference type="InterPro" id="IPR011005">
    <property type="entry name" value="Dihydropteroate_synth-like_sf"/>
</dbReference>
<feature type="domain" description="Pterin-binding" evidence="13">
    <location>
        <begin position="27"/>
        <end position="280"/>
    </location>
</feature>
<evidence type="ECO:0000256" key="12">
    <source>
        <dbReference type="RuleBase" id="RU361205"/>
    </source>
</evidence>
<dbReference type="GO" id="GO:0046654">
    <property type="term" value="P:tetrahydrofolate biosynthetic process"/>
    <property type="evidence" value="ECO:0007669"/>
    <property type="project" value="UniProtKB-UniPathway"/>
</dbReference>
<dbReference type="PANTHER" id="PTHR20941">
    <property type="entry name" value="FOLATE SYNTHESIS PROTEINS"/>
    <property type="match status" value="1"/>
</dbReference>
<keyword evidence="15" id="KW-1185">Reference proteome</keyword>
<gene>
    <name evidence="14" type="primary">folP [H]</name>
    <name evidence="14" type="ordered locus">TVNIR_3130</name>
</gene>
<dbReference type="Gene3D" id="3.20.20.20">
    <property type="entry name" value="Dihydropteroate synthase-like"/>
    <property type="match status" value="1"/>
</dbReference>
<evidence type="ECO:0000256" key="7">
    <source>
        <dbReference type="ARBA" id="ARBA00022679"/>
    </source>
</evidence>
<comment type="cofactor">
    <cofactor evidence="2 12">
        <name>Mg(2+)</name>
        <dbReference type="ChEBI" id="CHEBI:18420"/>
    </cofactor>
</comment>
<evidence type="ECO:0000256" key="8">
    <source>
        <dbReference type="ARBA" id="ARBA00022723"/>
    </source>
</evidence>
<evidence type="ECO:0000313" key="14">
    <source>
        <dbReference type="EMBL" id="AGA34767.1"/>
    </source>
</evidence>
<evidence type="ECO:0000256" key="11">
    <source>
        <dbReference type="ARBA" id="ARBA00030193"/>
    </source>
</evidence>
<evidence type="ECO:0000259" key="13">
    <source>
        <dbReference type="PROSITE" id="PS50972"/>
    </source>
</evidence>
<evidence type="ECO:0000256" key="3">
    <source>
        <dbReference type="ARBA" id="ARBA00004763"/>
    </source>
</evidence>
<dbReference type="InterPro" id="IPR045031">
    <property type="entry name" value="DHP_synth-like"/>
</dbReference>
<dbReference type="SUPFAM" id="SSF51717">
    <property type="entry name" value="Dihydropteroate synthetase-like"/>
    <property type="match status" value="1"/>
</dbReference>
<dbReference type="PANTHER" id="PTHR20941:SF1">
    <property type="entry name" value="FOLIC ACID SYNTHESIS PROTEIN FOL1"/>
    <property type="match status" value="1"/>
</dbReference>
<dbReference type="STRING" id="1255043.TVNIR_3130"/>
<dbReference type="InterPro" id="IPR006390">
    <property type="entry name" value="DHP_synth_dom"/>
</dbReference>
<evidence type="ECO:0000256" key="4">
    <source>
        <dbReference type="ARBA" id="ARBA00009503"/>
    </source>
</evidence>
<keyword evidence="10 12" id="KW-0289">Folate biosynthesis</keyword>
<dbReference type="PROSITE" id="PS00792">
    <property type="entry name" value="DHPS_1"/>
    <property type="match status" value="1"/>
</dbReference>
<dbReference type="GO" id="GO:0004156">
    <property type="term" value="F:dihydropteroate synthase activity"/>
    <property type="evidence" value="ECO:0007669"/>
    <property type="project" value="UniProtKB-EC"/>
</dbReference>
<keyword evidence="8 12" id="KW-0479">Metal-binding</keyword>
<dbReference type="KEGG" id="tni:TVNIR_3130"/>
<proteinExistence type="inferred from homology"/>
<dbReference type="EMBL" id="CP003989">
    <property type="protein sequence ID" value="AGA34767.1"/>
    <property type="molecule type" value="Genomic_DNA"/>
</dbReference>
<dbReference type="Pfam" id="PF00809">
    <property type="entry name" value="Pterin_bind"/>
    <property type="match status" value="1"/>
</dbReference>
<dbReference type="PROSITE" id="PS00793">
    <property type="entry name" value="DHPS_2"/>
    <property type="match status" value="1"/>
</dbReference>